<comment type="similarity">
    <text evidence="1">Belongs to the UPF0102 family.</text>
</comment>
<dbReference type="Pfam" id="PF02021">
    <property type="entry name" value="UPF0102"/>
    <property type="match status" value="1"/>
</dbReference>
<gene>
    <name evidence="2" type="ORF">HLH33_13490</name>
</gene>
<dbReference type="EMBL" id="JABEQG010000028">
    <property type="protein sequence ID" value="MBB2157313.1"/>
    <property type="molecule type" value="Genomic_DNA"/>
</dbReference>
<dbReference type="SUPFAM" id="SSF52980">
    <property type="entry name" value="Restriction endonuclease-like"/>
    <property type="match status" value="1"/>
</dbReference>
<evidence type="ECO:0000256" key="1">
    <source>
        <dbReference type="ARBA" id="ARBA00006738"/>
    </source>
</evidence>
<organism evidence="2 3">
    <name type="scientific">Gluconacetobacter diazotrophicus</name>
    <name type="common">Acetobacter diazotrophicus</name>
    <dbReference type="NCBI Taxonomy" id="33996"/>
    <lineage>
        <taxon>Bacteria</taxon>
        <taxon>Pseudomonadati</taxon>
        <taxon>Pseudomonadota</taxon>
        <taxon>Alphaproteobacteria</taxon>
        <taxon>Acetobacterales</taxon>
        <taxon>Acetobacteraceae</taxon>
        <taxon>Gluconacetobacter</taxon>
    </lineage>
</organism>
<accession>A0A7W4I6S4</accession>
<dbReference type="InterPro" id="IPR003509">
    <property type="entry name" value="UPF0102_YraN-like"/>
</dbReference>
<proteinExistence type="inferred from homology"/>
<dbReference type="AlphaFoldDB" id="A0A7W4I6S4"/>
<dbReference type="Gene3D" id="3.40.1350.10">
    <property type="match status" value="1"/>
</dbReference>
<dbReference type="PANTHER" id="PTHR34039:SF1">
    <property type="entry name" value="UPF0102 PROTEIN YRAN"/>
    <property type="match status" value="1"/>
</dbReference>
<evidence type="ECO:0000313" key="2">
    <source>
        <dbReference type="EMBL" id="MBB2157313.1"/>
    </source>
</evidence>
<protein>
    <submittedName>
        <fullName evidence="2">YraN family protein</fullName>
    </submittedName>
</protein>
<evidence type="ECO:0000313" key="3">
    <source>
        <dbReference type="Proteomes" id="UP000550787"/>
    </source>
</evidence>
<dbReference type="InterPro" id="IPR011335">
    <property type="entry name" value="Restrct_endonuc-II-like"/>
</dbReference>
<dbReference type="InterPro" id="IPR011856">
    <property type="entry name" value="tRNA_endonuc-like_dom_sf"/>
</dbReference>
<name>A0A7W4I6S4_GLUDI</name>
<dbReference type="GO" id="GO:0003676">
    <property type="term" value="F:nucleic acid binding"/>
    <property type="evidence" value="ECO:0007669"/>
    <property type="project" value="InterPro"/>
</dbReference>
<dbReference type="PANTHER" id="PTHR34039">
    <property type="entry name" value="UPF0102 PROTEIN YRAN"/>
    <property type="match status" value="1"/>
</dbReference>
<sequence length="108" mass="12304">MQAEQVAGAWLQEHGWTILMHRARTRWGEIDLVAQRGAMIVFCEVKCRPHYTAAAESLGRAQMRRLMNAAAWLCAAHPGWIYDEMRFDVLLVTAGDAVHHITDAFRLE</sequence>
<comment type="caution">
    <text evidence="2">The sequence shown here is derived from an EMBL/GenBank/DDBJ whole genome shotgun (WGS) entry which is preliminary data.</text>
</comment>
<reference evidence="2 3" key="1">
    <citation type="submission" date="2020-04" db="EMBL/GenBank/DDBJ databases">
        <title>Description of novel Gluconacetobacter.</title>
        <authorList>
            <person name="Sombolestani A."/>
        </authorList>
    </citation>
    <scope>NUCLEOTIDE SEQUENCE [LARGE SCALE GENOMIC DNA]</scope>
    <source>
        <strain evidence="2 3">LMG 7603</strain>
    </source>
</reference>
<dbReference type="Proteomes" id="UP000550787">
    <property type="component" value="Unassembled WGS sequence"/>
</dbReference>